<evidence type="ECO:0000256" key="2">
    <source>
        <dbReference type="ARBA" id="ARBA00023043"/>
    </source>
</evidence>
<dbReference type="AlphaFoldDB" id="A0A6A5HWL6"/>
<dbReference type="PROSITE" id="PS50088">
    <property type="entry name" value="ANK_REPEAT"/>
    <property type="match status" value="2"/>
</dbReference>
<protein>
    <submittedName>
        <fullName evidence="4">Uncharacterized protein</fullName>
    </submittedName>
</protein>
<gene>
    <name evidence="4" type="ORF">GCK72_002050</name>
</gene>
<sequence length="305" mass="33862">MDLSSGGGPSSSTDEAASQLDNSDAMQLVRQAVLFENVELLADLFKVNPWVWNRVDRHGRTPLMLAAHNGKLDSLRTILMLNPKSLNLVNDRGKTALHMAAESGETAIVLELVEIGSDPMKSDNEGHCALELAQMAGHNEVAAKLIDAIQKESEDLNDAHIMLISACITGNSDVVNEILRKYMDKKENRQIIFNGRNEEDETALLIACTNGHIEIVRYLLHFEEHLLQSNTTKDTVIHAAVSSQNVEVLQLCLESTDPKHSIHILLTVVVRCVHHDRHLSIDSTMIPYRSELTFESELTTRQSSS</sequence>
<dbReference type="SMART" id="SM00248">
    <property type="entry name" value="ANK"/>
    <property type="match status" value="5"/>
</dbReference>
<dbReference type="EMBL" id="WUAV01000001">
    <property type="protein sequence ID" value="KAF1770232.1"/>
    <property type="molecule type" value="Genomic_DNA"/>
</dbReference>
<dbReference type="CTD" id="9815429"/>
<dbReference type="KEGG" id="crq:GCK72_002050"/>
<dbReference type="PANTHER" id="PTHR24201:SF15">
    <property type="entry name" value="ANKYRIN REPEAT DOMAIN-CONTAINING PROTEIN 66"/>
    <property type="match status" value="1"/>
</dbReference>
<organism evidence="4 5">
    <name type="scientific">Caenorhabditis remanei</name>
    <name type="common">Caenorhabditis vulgaris</name>
    <dbReference type="NCBI Taxonomy" id="31234"/>
    <lineage>
        <taxon>Eukaryota</taxon>
        <taxon>Metazoa</taxon>
        <taxon>Ecdysozoa</taxon>
        <taxon>Nematoda</taxon>
        <taxon>Chromadorea</taxon>
        <taxon>Rhabditida</taxon>
        <taxon>Rhabditina</taxon>
        <taxon>Rhabditomorpha</taxon>
        <taxon>Rhabditoidea</taxon>
        <taxon>Rhabditidae</taxon>
        <taxon>Peloderinae</taxon>
        <taxon>Caenorhabditis</taxon>
    </lineage>
</organism>
<dbReference type="PROSITE" id="PS50297">
    <property type="entry name" value="ANK_REP_REGION"/>
    <property type="match status" value="2"/>
</dbReference>
<keyword evidence="2 3" id="KW-0040">ANK repeat</keyword>
<evidence type="ECO:0000256" key="1">
    <source>
        <dbReference type="ARBA" id="ARBA00022737"/>
    </source>
</evidence>
<dbReference type="GO" id="GO:0005634">
    <property type="term" value="C:nucleus"/>
    <property type="evidence" value="ECO:0007669"/>
    <property type="project" value="TreeGrafter"/>
</dbReference>
<dbReference type="FunFam" id="1.25.40.20:FF:000856">
    <property type="entry name" value="Leucine-rich repeat serine/threonine-protein kinase 1"/>
    <property type="match status" value="1"/>
</dbReference>
<reference evidence="4 5" key="1">
    <citation type="submission" date="2019-12" db="EMBL/GenBank/DDBJ databases">
        <title>Chromosome-level assembly of the Caenorhabditis remanei genome.</title>
        <authorList>
            <person name="Teterina A.A."/>
            <person name="Willis J.H."/>
            <person name="Phillips P.C."/>
        </authorList>
    </citation>
    <scope>NUCLEOTIDE SEQUENCE [LARGE SCALE GENOMIC DNA]</scope>
    <source>
        <strain evidence="4 5">PX506</strain>
        <tissue evidence="4">Whole organism</tissue>
    </source>
</reference>
<evidence type="ECO:0000313" key="4">
    <source>
        <dbReference type="EMBL" id="KAF1770232.1"/>
    </source>
</evidence>
<comment type="caution">
    <text evidence="4">The sequence shown here is derived from an EMBL/GenBank/DDBJ whole genome shotgun (WGS) entry which is preliminary data.</text>
</comment>
<feature type="repeat" description="ANK" evidence="3">
    <location>
        <begin position="58"/>
        <end position="91"/>
    </location>
</feature>
<dbReference type="SUPFAM" id="SSF48403">
    <property type="entry name" value="Ankyrin repeat"/>
    <property type="match status" value="1"/>
</dbReference>
<dbReference type="GeneID" id="9815429"/>
<evidence type="ECO:0000256" key="3">
    <source>
        <dbReference type="PROSITE-ProRule" id="PRU00023"/>
    </source>
</evidence>
<dbReference type="Proteomes" id="UP000483820">
    <property type="component" value="Chromosome I"/>
</dbReference>
<name>A0A6A5HWL6_CAERE</name>
<evidence type="ECO:0000313" key="5">
    <source>
        <dbReference type="Proteomes" id="UP000483820"/>
    </source>
</evidence>
<proteinExistence type="predicted"/>
<dbReference type="InterPro" id="IPR050776">
    <property type="entry name" value="Ank_Repeat/CDKN_Inhibitor"/>
</dbReference>
<accession>A0A6A5HWL6</accession>
<dbReference type="RefSeq" id="XP_003114868.2">
    <property type="nucleotide sequence ID" value="XM_003114820.2"/>
</dbReference>
<dbReference type="PANTHER" id="PTHR24201">
    <property type="entry name" value="ANK_REP_REGION DOMAIN-CONTAINING PROTEIN"/>
    <property type="match status" value="1"/>
</dbReference>
<dbReference type="InterPro" id="IPR036770">
    <property type="entry name" value="Ankyrin_rpt-contain_sf"/>
</dbReference>
<dbReference type="Gene3D" id="1.25.40.20">
    <property type="entry name" value="Ankyrin repeat-containing domain"/>
    <property type="match status" value="2"/>
</dbReference>
<dbReference type="InterPro" id="IPR002110">
    <property type="entry name" value="Ankyrin_rpt"/>
</dbReference>
<feature type="repeat" description="ANK" evidence="3">
    <location>
        <begin position="92"/>
        <end position="124"/>
    </location>
</feature>
<keyword evidence="1" id="KW-0677">Repeat</keyword>
<dbReference type="Pfam" id="PF12796">
    <property type="entry name" value="Ank_2"/>
    <property type="match status" value="2"/>
</dbReference>